<evidence type="ECO:0000313" key="2">
    <source>
        <dbReference type="Proteomes" id="UP000053573"/>
    </source>
</evidence>
<sequence length="304" mass="35005">MLDLQLMHHFSTSTYATLSCHPPVRNFWKGPVVQMACRCDYLMRTVLAVSALHLAHHSRDRKEIYTSTALTYHRIAAREAMNLMSNIKKDDANNLFVFSVLTIFFALGGPEGSSGDTFFFEDSSFPEWLFLLRGTKSLLEVLGPELMEGALSPMFAQAKRSRRWTKDMHHGADTPMKVPLDELAALVRTTVSDEKACDIYAHAIDELRKLAESFTDASQLVDITHAFTWIYLVLDEFLPLLKVPTQESVAIFSYFCVFLKRLEIHWWMQGWSERLIRRAHKILDEEHKLWITWPAEEIGCVFES</sequence>
<dbReference type="OrthoDB" id="416217at2759"/>
<dbReference type="STRING" id="2060906.A0A0H1BDP3"/>
<dbReference type="GO" id="GO:0000981">
    <property type="term" value="F:DNA-binding transcription factor activity, RNA polymerase II-specific"/>
    <property type="evidence" value="ECO:0007669"/>
    <property type="project" value="TreeGrafter"/>
</dbReference>
<evidence type="ECO:0000313" key="1">
    <source>
        <dbReference type="EMBL" id="KLJ07301.1"/>
    </source>
</evidence>
<dbReference type="EMBL" id="LDEV01002853">
    <property type="protein sequence ID" value="KLJ07301.1"/>
    <property type="molecule type" value="Genomic_DNA"/>
</dbReference>
<keyword evidence="2" id="KW-1185">Reference proteome</keyword>
<dbReference type="Proteomes" id="UP000053573">
    <property type="component" value="Unassembled WGS sequence"/>
</dbReference>
<evidence type="ECO:0008006" key="3">
    <source>
        <dbReference type="Google" id="ProtNLM"/>
    </source>
</evidence>
<comment type="caution">
    <text evidence="1">The sequence shown here is derived from an EMBL/GenBank/DDBJ whole genome shotgun (WGS) entry which is preliminary data.</text>
</comment>
<proteinExistence type="predicted"/>
<dbReference type="InterPro" id="IPR052400">
    <property type="entry name" value="Zn2-C6_fungal_TF"/>
</dbReference>
<dbReference type="Pfam" id="PF11951">
    <property type="entry name" value="Fungal_trans_2"/>
    <property type="match status" value="1"/>
</dbReference>
<dbReference type="AlphaFoldDB" id="A0A0H1BDP3"/>
<dbReference type="PANTHER" id="PTHR47657:SF7">
    <property type="entry name" value="STEROL REGULATORY ELEMENT-BINDING PROTEIN ECM22"/>
    <property type="match status" value="1"/>
</dbReference>
<name>A0A0H1BDP3_9EURO</name>
<gene>
    <name evidence="1" type="ORF">EMPG_17214</name>
</gene>
<protein>
    <recommendedName>
        <fullName evidence="3">C6 zinc finger domain-containing protein</fullName>
    </recommendedName>
</protein>
<dbReference type="InterPro" id="IPR021858">
    <property type="entry name" value="Fun_TF"/>
</dbReference>
<reference evidence="2" key="1">
    <citation type="journal article" date="2015" name="PLoS Genet.">
        <title>The dynamic genome and transcriptome of the human fungal pathogen Blastomyces and close relative Emmonsia.</title>
        <authorList>
            <person name="Munoz J.F."/>
            <person name="Gauthier G.M."/>
            <person name="Desjardins C.A."/>
            <person name="Gallo J.E."/>
            <person name="Holder J."/>
            <person name="Sullivan T.D."/>
            <person name="Marty A.J."/>
            <person name="Carmen J.C."/>
            <person name="Chen Z."/>
            <person name="Ding L."/>
            <person name="Gujja S."/>
            <person name="Magrini V."/>
            <person name="Misas E."/>
            <person name="Mitreva M."/>
            <person name="Priest M."/>
            <person name="Saif S."/>
            <person name="Whiston E.A."/>
            <person name="Young S."/>
            <person name="Zeng Q."/>
            <person name="Goldman W.E."/>
            <person name="Mardis E.R."/>
            <person name="Taylor J.W."/>
            <person name="McEwen J.G."/>
            <person name="Clay O.K."/>
            <person name="Klein B.S."/>
            <person name="Cuomo C.A."/>
        </authorList>
    </citation>
    <scope>NUCLEOTIDE SEQUENCE [LARGE SCALE GENOMIC DNA]</scope>
    <source>
        <strain evidence="2">UAMH 139</strain>
    </source>
</reference>
<accession>A0A0H1BDP3</accession>
<dbReference type="PANTHER" id="PTHR47657">
    <property type="entry name" value="STEROL REGULATORY ELEMENT-BINDING PROTEIN ECM22"/>
    <property type="match status" value="1"/>
</dbReference>
<organism evidence="1 2">
    <name type="scientific">Blastomyces silverae</name>
    <dbReference type="NCBI Taxonomy" id="2060906"/>
    <lineage>
        <taxon>Eukaryota</taxon>
        <taxon>Fungi</taxon>
        <taxon>Dikarya</taxon>
        <taxon>Ascomycota</taxon>
        <taxon>Pezizomycotina</taxon>
        <taxon>Eurotiomycetes</taxon>
        <taxon>Eurotiomycetidae</taxon>
        <taxon>Onygenales</taxon>
        <taxon>Ajellomycetaceae</taxon>
        <taxon>Blastomyces</taxon>
    </lineage>
</organism>